<feature type="region of interest" description="Disordered" evidence="1">
    <location>
        <begin position="235"/>
        <end position="265"/>
    </location>
</feature>
<feature type="region of interest" description="Disordered" evidence="1">
    <location>
        <begin position="1"/>
        <end position="49"/>
    </location>
</feature>
<feature type="compositionally biased region" description="Low complexity" evidence="1">
    <location>
        <begin position="8"/>
        <end position="19"/>
    </location>
</feature>
<name>A0A0L7L1U8_OPEBR</name>
<comment type="caution">
    <text evidence="2">The sequence shown here is derived from an EMBL/GenBank/DDBJ whole genome shotgun (WGS) entry which is preliminary data.</text>
</comment>
<keyword evidence="3" id="KW-1185">Reference proteome</keyword>
<dbReference type="EMBL" id="JTDY01003640">
    <property type="protein sequence ID" value="KOB69234.1"/>
    <property type="molecule type" value="Genomic_DNA"/>
</dbReference>
<feature type="non-terminal residue" evidence="2">
    <location>
        <position position="265"/>
    </location>
</feature>
<proteinExistence type="predicted"/>
<protein>
    <submittedName>
        <fullName evidence="2">Gag-like protein</fullName>
    </submittedName>
</protein>
<feature type="compositionally biased region" description="Polar residues" evidence="1">
    <location>
        <begin position="237"/>
        <end position="251"/>
    </location>
</feature>
<organism evidence="2 3">
    <name type="scientific">Operophtera brumata</name>
    <name type="common">Winter moth</name>
    <name type="synonym">Phalaena brumata</name>
    <dbReference type="NCBI Taxonomy" id="104452"/>
    <lineage>
        <taxon>Eukaryota</taxon>
        <taxon>Metazoa</taxon>
        <taxon>Ecdysozoa</taxon>
        <taxon>Arthropoda</taxon>
        <taxon>Hexapoda</taxon>
        <taxon>Insecta</taxon>
        <taxon>Pterygota</taxon>
        <taxon>Neoptera</taxon>
        <taxon>Endopterygota</taxon>
        <taxon>Lepidoptera</taxon>
        <taxon>Glossata</taxon>
        <taxon>Ditrysia</taxon>
        <taxon>Geometroidea</taxon>
        <taxon>Geometridae</taxon>
        <taxon>Larentiinae</taxon>
        <taxon>Operophtera</taxon>
    </lineage>
</organism>
<gene>
    <name evidence="2" type="ORF">OBRU01_17280</name>
</gene>
<evidence type="ECO:0000256" key="1">
    <source>
        <dbReference type="SAM" id="MobiDB-lite"/>
    </source>
</evidence>
<reference evidence="2 3" key="1">
    <citation type="journal article" date="2015" name="Genome Biol. Evol.">
        <title>The genome of winter moth (Operophtera brumata) provides a genomic perspective on sexual dimorphism and phenology.</title>
        <authorList>
            <person name="Derks M.F."/>
            <person name="Smit S."/>
            <person name="Salis L."/>
            <person name="Schijlen E."/>
            <person name="Bossers A."/>
            <person name="Mateman C."/>
            <person name="Pijl A.S."/>
            <person name="de Ridder D."/>
            <person name="Groenen M.A."/>
            <person name="Visser M.E."/>
            <person name="Megens H.J."/>
        </authorList>
    </citation>
    <scope>NUCLEOTIDE SEQUENCE [LARGE SCALE GENOMIC DNA]</scope>
    <source>
        <strain evidence="2">WM2013NL</strain>
        <tissue evidence="2">Head and thorax</tissue>
    </source>
</reference>
<accession>A0A0L7L1U8</accession>
<evidence type="ECO:0000313" key="3">
    <source>
        <dbReference type="Proteomes" id="UP000037510"/>
    </source>
</evidence>
<evidence type="ECO:0000313" key="2">
    <source>
        <dbReference type="EMBL" id="KOB69234.1"/>
    </source>
</evidence>
<dbReference type="Proteomes" id="UP000037510">
    <property type="component" value="Unassembled WGS sequence"/>
</dbReference>
<dbReference type="AlphaFoldDB" id="A0A0L7L1U8"/>
<sequence>MDKFVIRSSSTPDLASTSSKRPRDEPAHWQHPKRFAIPKPVSKYKETTTSNRFSSLSVDNEASESFKIASRKKASGRVPPIVIEQHEDWTHQKLKDTIDKYEMKYHLEYKGSNRVKIQCYSSDGHQAIKGGLQKDKVSFHTFTRKDEKLPKVVIKGFPGILLDSLAANLETLGFPGALATHIKTMKPAQCPPVLVQLPSGTDMYLERIKSKREMVRSAIVAAKVVKRPLTTADVGVTSDQPSQAFSHTPSENAKRPGLQQASQPV</sequence>